<dbReference type="PRINTS" id="PR00149">
    <property type="entry name" value="FUMRATELYASE"/>
</dbReference>
<dbReference type="AlphaFoldDB" id="A0A4R9BLJ3"/>
<dbReference type="InterPro" id="IPR000362">
    <property type="entry name" value="Fumarate_lyase_fam"/>
</dbReference>
<protein>
    <submittedName>
        <fullName evidence="4">3-carboxy-cis,cis-muconate cycloisomerase</fullName>
    </submittedName>
</protein>
<organism evidence="4 5">
    <name type="scientific">Cryobacterium lactosi</name>
    <dbReference type="NCBI Taxonomy" id="1259202"/>
    <lineage>
        <taxon>Bacteria</taxon>
        <taxon>Bacillati</taxon>
        <taxon>Actinomycetota</taxon>
        <taxon>Actinomycetes</taxon>
        <taxon>Micrococcales</taxon>
        <taxon>Microbacteriaceae</taxon>
        <taxon>Cryobacterium</taxon>
    </lineage>
</organism>
<dbReference type="Gene3D" id="1.10.275.10">
    <property type="entry name" value="Fumarase/aspartase (N-terminal domain)"/>
    <property type="match status" value="1"/>
</dbReference>
<dbReference type="InterPro" id="IPR024083">
    <property type="entry name" value="Fumarase/histidase_N"/>
</dbReference>
<dbReference type="Gene3D" id="1.10.40.30">
    <property type="entry name" value="Fumarase/aspartase (C-terminal domain)"/>
    <property type="match status" value="1"/>
</dbReference>
<dbReference type="InterPro" id="IPR022761">
    <property type="entry name" value="Fumarate_lyase_N"/>
</dbReference>
<reference evidence="4 5" key="1">
    <citation type="submission" date="2019-03" db="EMBL/GenBank/DDBJ databases">
        <title>Genomics of glacier-inhabiting Cryobacterium strains.</title>
        <authorList>
            <person name="Liu Q."/>
            <person name="Xin Y.-H."/>
        </authorList>
    </citation>
    <scope>NUCLEOTIDE SEQUENCE [LARGE SCALE GENOMIC DNA]</scope>
    <source>
        <strain evidence="4 5">Sr59</strain>
    </source>
</reference>
<evidence type="ECO:0000256" key="2">
    <source>
        <dbReference type="ARBA" id="ARBA00034772"/>
    </source>
</evidence>
<comment type="caution">
    <text evidence="4">The sequence shown here is derived from an EMBL/GenBank/DDBJ whole genome shotgun (WGS) entry which is preliminary data.</text>
</comment>
<dbReference type="InterPro" id="IPR020557">
    <property type="entry name" value="Fumarate_lyase_CS"/>
</dbReference>
<dbReference type="GO" id="GO:0016853">
    <property type="term" value="F:isomerase activity"/>
    <property type="evidence" value="ECO:0007669"/>
    <property type="project" value="UniProtKB-KW"/>
</dbReference>
<keyword evidence="5" id="KW-1185">Reference proteome</keyword>
<dbReference type="PANTHER" id="PTHR43172">
    <property type="entry name" value="ADENYLOSUCCINATE LYASE"/>
    <property type="match status" value="1"/>
</dbReference>
<keyword evidence="4" id="KW-0413">Isomerase</keyword>
<comment type="similarity">
    <text evidence="2">Belongs to the class-II fumarase/aspartase family.</text>
</comment>
<keyword evidence="1" id="KW-0456">Lyase</keyword>
<sequence>MPETGVDTESWGWPTIDAGLLNPLGHGSREAQLTSDAAWLQALVDAELALTRALIDAELVPTWMTAVCDELANAAHLDLAAIAAQGRGGGNPVIPLVKHLGVAAEAVRAGASDHIHVGATSQDILDTAAMLVAHRVTAEITTQLTDLTKTLALLADEHRDTIMAGRTLGQQASPTSFGFLAAGWLDAVLAVLRRLDEVHNALPAQLGGAVGNLAVLTEIARARRTGTPAQHTVDEVVQGYARHLGLVAPPLSWHTNRLSIAELAGVLASAAGVAGAFALDVSVLSRTEIGEVSERLGAGEGGSSAMPHKRNPVSAVLVVGAARQAPALVSTLLGSVLAEDQRPSGAWHAEWKPLRTLEGLAVSAVTGAASLAARLDVDSDRMRANLEVTDGLIFSERVTTILAEALGKTAAFDVVQRASREAFETNRPLQIVLGGVLASDGRDDALLSRIWTAFTATATADLGQSSAGIDRVLARYRGQCVEADAAPDPIRTAR</sequence>
<dbReference type="EMBL" id="SOHM01000031">
    <property type="protein sequence ID" value="TFD86987.1"/>
    <property type="molecule type" value="Genomic_DNA"/>
</dbReference>
<evidence type="ECO:0000256" key="1">
    <source>
        <dbReference type="ARBA" id="ARBA00023239"/>
    </source>
</evidence>
<dbReference type="Pfam" id="PF00206">
    <property type="entry name" value="Lyase_1"/>
    <property type="match status" value="1"/>
</dbReference>
<name>A0A4R9BLJ3_9MICO</name>
<evidence type="ECO:0000313" key="4">
    <source>
        <dbReference type="EMBL" id="TFD86987.1"/>
    </source>
</evidence>
<feature type="domain" description="Adenylosuccinate lyase C-terminal" evidence="3">
    <location>
        <begin position="390"/>
        <end position="473"/>
    </location>
</feature>
<proteinExistence type="inferred from homology"/>
<dbReference type="InterPro" id="IPR019468">
    <property type="entry name" value="AdenyloSucc_lyase_C"/>
</dbReference>
<dbReference type="PANTHER" id="PTHR43172:SF2">
    <property type="entry name" value="ADENYLOSUCCINATE LYASE C-TERMINAL DOMAIN-CONTAINING PROTEIN"/>
    <property type="match status" value="1"/>
</dbReference>
<dbReference type="GO" id="GO:0016829">
    <property type="term" value="F:lyase activity"/>
    <property type="evidence" value="ECO:0007669"/>
    <property type="project" value="UniProtKB-KW"/>
</dbReference>
<dbReference type="InterPro" id="IPR008948">
    <property type="entry name" value="L-Aspartase-like"/>
</dbReference>
<evidence type="ECO:0000313" key="5">
    <source>
        <dbReference type="Proteomes" id="UP000298468"/>
    </source>
</evidence>
<gene>
    <name evidence="4" type="ORF">E3T61_14040</name>
</gene>
<dbReference type="PRINTS" id="PR00145">
    <property type="entry name" value="ARGSUCLYASE"/>
</dbReference>
<dbReference type="OrthoDB" id="9768878at2"/>
<accession>A0A4R9BLJ3</accession>
<dbReference type="PROSITE" id="PS00163">
    <property type="entry name" value="FUMARATE_LYASES"/>
    <property type="match status" value="1"/>
</dbReference>
<dbReference type="Gene3D" id="1.20.200.10">
    <property type="entry name" value="Fumarase/aspartase (Central domain)"/>
    <property type="match status" value="1"/>
</dbReference>
<dbReference type="Proteomes" id="UP000298468">
    <property type="component" value="Unassembled WGS sequence"/>
</dbReference>
<evidence type="ECO:0000259" key="3">
    <source>
        <dbReference type="SMART" id="SM00998"/>
    </source>
</evidence>
<dbReference type="SUPFAM" id="SSF48557">
    <property type="entry name" value="L-aspartase-like"/>
    <property type="match status" value="1"/>
</dbReference>
<dbReference type="SMART" id="SM00998">
    <property type="entry name" value="ADSL_C"/>
    <property type="match status" value="1"/>
</dbReference>